<keyword evidence="4 6" id="KW-1133">Transmembrane helix</keyword>
<feature type="transmembrane region" description="Helical" evidence="6">
    <location>
        <begin position="262"/>
        <end position="279"/>
    </location>
</feature>
<dbReference type="PANTHER" id="PTHR32322">
    <property type="entry name" value="INNER MEMBRANE TRANSPORTER"/>
    <property type="match status" value="1"/>
</dbReference>
<dbReference type="PANTHER" id="PTHR32322:SF2">
    <property type="entry name" value="EAMA DOMAIN-CONTAINING PROTEIN"/>
    <property type="match status" value="1"/>
</dbReference>
<dbReference type="EMBL" id="LGTW01000029">
    <property type="protein sequence ID" value="KWX20272.1"/>
    <property type="molecule type" value="Genomic_DNA"/>
</dbReference>
<evidence type="ECO:0000256" key="3">
    <source>
        <dbReference type="ARBA" id="ARBA00022692"/>
    </source>
</evidence>
<feature type="domain" description="EamA" evidence="7">
    <location>
        <begin position="5"/>
        <end position="135"/>
    </location>
</feature>
<feature type="domain" description="EamA" evidence="7">
    <location>
        <begin position="151"/>
        <end position="279"/>
    </location>
</feature>
<evidence type="ECO:0000313" key="8">
    <source>
        <dbReference type="EMBL" id="KWX20272.1"/>
    </source>
</evidence>
<feature type="transmembrane region" description="Helical" evidence="6">
    <location>
        <begin position="146"/>
        <end position="165"/>
    </location>
</feature>
<dbReference type="RefSeq" id="WP_067857571.1">
    <property type="nucleotide sequence ID" value="NZ_LGTW01000029.1"/>
</dbReference>
<dbReference type="PATRIC" id="fig|59750.3.peg.4216"/>
<dbReference type="AlphaFoldDB" id="A0A132PE74"/>
<evidence type="ECO:0000256" key="6">
    <source>
        <dbReference type="SAM" id="Phobius"/>
    </source>
</evidence>
<feature type="transmembrane region" description="Helical" evidence="6">
    <location>
        <begin position="207"/>
        <end position="229"/>
    </location>
</feature>
<evidence type="ECO:0000259" key="7">
    <source>
        <dbReference type="Pfam" id="PF00892"/>
    </source>
</evidence>
<dbReference type="Gene3D" id="1.10.3730.20">
    <property type="match status" value="1"/>
</dbReference>
<gene>
    <name evidence="8" type="ORF">AFM11_31555</name>
</gene>
<proteinExistence type="inferred from homology"/>
<keyword evidence="9" id="KW-1185">Reference proteome</keyword>
<evidence type="ECO:0000256" key="4">
    <source>
        <dbReference type="ARBA" id="ARBA00022989"/>
    </source>
</evidence>
<reference evidence="8 9" key="1">
    <citation type="submission" date="2015-07" db="EMBL/GenBank/DDBJ databases">
        <title>A draft genome sequence of Mycobacterium wolinskyi.</title>
        <authorList>
            <person name="de Man T.J."/>
            <person name="Perry K.A."/>
            <person name="Coulliette A.D."/>
            <person name="Jensen B."/>
            <person name="Toney N.C."/>
            <person name="Limbago B.M."/>
            <person name="Noble-Wang J."/>
        </authorList>
    </citation>
    <scope>NUCLEOTIDE SEQUENCE [LARGE SCALE GENOMIC DNA]</scope>
    <source>
        <strain evidence="8 9">CDC_01</strain>
    </source>
</reference>
<dbReference type="SUPFAM" id="SSF103481">
    <property type="entry name" value="Multidrug resistance efflux transporter EmrE"/>
    <property type="match status" value="2"/>
</dbReference>
<dbReference type="STRING" id="59750.AWC31_26135"/>
<keyword evidence="3 6" id="KW-0812">Transmembrane</keyword>
<feature type="transmembrane region" description="Helical" evidence="6">
    <location>
        <begin position="88"/>
        <end position="109"/>
    </location>
</feature>
<evidence type="ECO:0000313" key="9">
    <source>
        <dbReference type="Proteomes" id="UP000070612"/>
    </source>
</evidence>
<comment type="caution">
    <text evidence="8">The sequence shown here is derived from an EMBL/GenBank/DDBJ whole genome shotgun (WGS) entry which is preliminary data.</text>
</comment>
<evidence type="ECO:0000256" key="2">
    <source>
        <dbReference type="ARBA" id="ARBA00007362"/>
    </source>
</evidence>
<dbReference type="InterPro" id="IPR000620">
    <property type="entry name" value="EamA_dom"/>
</dbReference>
<feature type="transmembrane region" description="Helical" evidence="6">
    <location>
        <begin position="236"/>
        <end position="256"/>
    </location>
</feature>
<organism evidence="8 9">
    <name type="scientific">Mycolicibacterium wolinskyi</name>
    <dbReference type="NCBI Taxonomy" id="59750"/>
    <lineage>
        <taxon>Bacteria</taxon>
        <taxon>Bacillati</taxon>
        <taxon>Actinomycetota</taxon>
        <taxon>Actinomycetes</taxon>
        <taxon>Mycobacteriales</taxon>
        <taxon>Mycobacteriaceae</taxon>
        <taxon>Mycolicibacterium</taxon>
    </lineage>
</organism>
<feature type="transmembrane region" description="Helical" evidence="6">
    <location>
        <begin position="64"/>
        <end position="82"/>
    </location>
</feature>
<dbReference type="InterPro" id="IPR037185">
    <property type="entry name" value="EmrE-like"/>
</dbReference>
<protein>
    <submittedName>
        <fullName evidence="8">Membrane protein</fullName>
    </submittedName>
</protein>
<sequence>MSFRGWLLFGAMSIIWGIPYLLIKIAVEGVSVPVLVLARTAVGAAVLLPLAMSRAAWAPVLRHWKPVLAFAFFEIIAAWLLLTDAERHLSSSMTGLLIAAAPIIAAVLDRVTGGERLGAKRIVGLGVGLSGVAVLAGPGLAGGHAWPIAEVLLVATCYAIAPLVAARYLGDVPTLPLTAACLTVAALIYATPAALTWPDEMPSERVLFALAALAVICTALAFIVFFALIREVGAARALVFTYVNPAVALAAGVIVLGEPLTAWNVAGLALILTGSVLATRKPREPEPELAEPSRAGPR</sequence>
<comment type="similarity">
    <text evidence="2">Belongs to the EamA transporter family.</text>
</comment>
<dbReference type="Pfam" id="PF00892">
    <property type="entry name" value="EamA"/>
    <property type="match status" value="2"/>
</dbReference>
<dbReference type="GO" id="GO:0016020">
    <property type="term" value="C:membrane"/>
    <property type="evidence" value="ECO:0007669"/>
    <property type="project" value="UniProtKB-SubCell"/>
</dbReference>
<feature type="transmembrane region" description="Helical" evidence="6">
    <location>
        <begin position="121"/>
        <end position="140"/>
    </location>
</feature>
<keyword evidence="5 6" id="KW-0472">Membrane</keyword>
<dbReference type="InterPro" id="IPR050638">
    <property type="entry name" value="AA-Vitamin_Transporters"/>
</dbReference>
<feature type="transmembrane region" description="Helical" evidence="6">
    <location>
        <begin position="177"/>
        <end position="195"/>
    </location>
</feature>
<comment type="subcellular location">
    <subcellularLocation>
        <location evidence="1">Membrane</location>
        <topology evidence="1">Multi-pass membrane protein</topology>
    </subcellularLocation>
</comment>
<dbReference type="Proteomes" id="UP000070612">
    <property type="component" value="Unassembled WGS sequence"/>
</dbReference>
<evidence type="ECO:0000256" key="1">
    <source>
        <dbReference type="ARBA" id="ARBA00004141"/>
    </source>
</evidence>
<accession>A0A132PE74</accession>
<feature type="transmembrane region" description="Helical" evidence="6">
    <location>
        <begin position="32"/>
        <end position="52"/>
    </location>
</feature>
<name>A0A132PE74_9MYCO</name>
<feature type="transmembrane region" description="Helical" evidence="6">
    <location>
        <begin position="7"/>
        <end position="26"/>
    </location>
</feature>
<evidence type="ECO:0000256" key="5">
    <source>
        <dbReference type="ARBA" id="ARBA00023136"/>
    </source>
</evidence>